<dbReference type="InterPro" id="IPR018968">
    <property type="entry name" value="Phasin"/>
</dbReference>
<dbReference type="InterPro" id="IPR012312">
    <property type="entry name" value="Hemerythrin-like"/>
</dbReference>
<dbReference type="AlphaFoldDB" id="A0A937D280"/>
<evidence type="ECO:0000313" key="5">
    <source>
        <dbReference type="Proteomes" id="UP000605848"/>
    </source>
</evidence>
<accession>A0A937D280</accession>
<feature type="domain" description="Phasin" evidence="3">
    <location>
        <begin position="222"/>
        <end position="316"/>
    </location>
</feature>
<proteinExistence type="predicted"/>
<gene>
    <name evidence="4" type="ORF">JKG68_22030</name>
</gene>
<dbReference type="PANTHER" id="PTHR35585:SF1">
    <property type="entry name" value="HHE DOMAIN PROTEIN (AFU_ORTHOLOGUE AFUA_4G00730)"/>
    <property type="match status" value="1"/>
</dbReference>
<dbReference type="PANTHER" id="PTHR35585">
    <property type="entry name" value="HHE DOMAIN PROTEIN (AFU_ORTHOLOGUE AFUA_4G00730)"/>
    <property type="match status" value="1"/>
</dbReference>
<name>A0A937D280_9HYPH</name>
<reference evidence="4" key="1">
    <citation type="submission" date="2021-01" db="EMBL/GenBank/DDBJ databases">
        <title>Microvirga sp.</title>
        <authorList>
            <person name="Kim M.K."/>
        </authorList>
    </citation>
    <scope>NUCLEOTIDE SEQUENCE</scope>
    <source>
        <strain evidence="4">5420S-16</strain>
    </source>
</reference>
<protein>
    <submittedName>
        <fullName evidence="4">Phasin family protein</fullName>
    </submittedName>
</protein>
<keyword evidence="1" id="KW-0175">Coiled coil</keyword>
<sequence>MTTRTFSQTPPDKANELFEKLLATSDNAAKTRERLLSDLKEELDLLANLQEQYLFPVLSKHRMQDLVQEAIQDNQETSALLAELDGMPKNNGEFLSKVAELKKVFQQHIRDDKKELLPAVLKVLSDEEAEAVAEQVQDEMASVEEAKRTETKRAREQVEIVQQVAEDVTSTVQAGAEGAQTAVRAMQEAVQTGLSTASELARLSTVRAMQLFNPRTADAQSLAEESSRNLQAVAQASSVLARGVQDVSREWFELSQKRLQMNLDGLSSLARCRSVADFVAVQTSLIRDNLEQTLDNSRRMAELTQQLADEASRTVTVQAEKSLQRVSRAA</sequence>
<dbReference type="EMBL" id="JAEQMY010000046">
    <property type="protein sequence ID" value="MBL0406637.1"/>
    <property type="molecule type" value="Genomic_DNA"/>
</dbReference>
<comment type="caution">
    <text evidence="4">The sequence shown here is derived from an EMBL/GenBank/DDBJ whole genome shotgun (WGS) entry which is preliminary data.</text>
</comment>
<feature type="coiled-coil region" evidence="1">
    <location>
        <begin position="126"/>
        <end position="153"/>
    </location>
</feature>
<evidence type="ECO:0000259" key="3">
    <source>
        <dbReference type="Pfam" id="PF09361"/>
    </source>
</evidence>
<dbReference type="Pfam" id="PF09361">
    <property type="entry name" value="Phasin_2"/>
    <property type="match status" value="1"/>
</dbReference>
<dbReference type="Gene3D" id="1.20.120.520">
    <property type="entry name" value="nmb1532 protein domain like"/>
    <property type="match status" value="1"/>
</dbReference>
<organism evidence="4 5">
    <name type="scientific">Microvirga aerilata</name>
    <dbReference type="NCBI Taxonomy" id="670292"/>
    <lineage>
        <taxon>Bacteria</taxon>
        <taxon>Pseudomonadati</taxon>
        <taxon>Pseudomonadota</taxon>
        <taxon>Alphaproteobacteria</taxon>
        <taxon>Hyphomicrobiales</taxon>
        <taxon>Methylobacteriaceae</taxon>
        <taxon>Microvirga</taxon>
    </lineage>
</organism>
<feature type="domain" description="Hemerythrin-like" evidence="2">
    <location>
        <begin position="15"/>
        <end position="119"/>
    </location>
</feature>
<evidence type="ECO:0000259" key="2">
    <source>
        <dbReference type="Pfam" id="PF01814"/>
    </source>
</evidence>
<dbReference type="Proteomes" id="UP000605848">
    <property type="component" value="Unassembled WGS sequence"/>
</dbReference>
<dbReference type="RefSeq" id="WP_202063505.1">
    <property type="nucleotide sequence ID" value="NZ_JAEQMY010000046.1"/>
</dbReference>
<dbReference type="Pfam" id="PF01814">
    <property type="entry name" value="Hemerythrin"/>
    <property type="match status" value="1"/>
</dbReference>
<keyword evidence="5" id="KW-1185">Reference proteome</keyword>
<evidence type="ECO:0000256" key="1">
    <source>
        <dbReference type="SAM" id="Coils"/>
    </source>
</evidence>
<evidence type="ECO:0000313" key="4">
    <source>
        <dbReference type="EMBL" id="MBL0406637.1"/>
    </source>
</evidence>